<dbReference type="PhylomeDB" id="M1WGR4"/>
<gene>
    <name evidence="2" type="ORF">CPUR_05862</name>
</gene>
<dbReference type="EMBL" id="CAGA01000036">
    <property type="protein sequence ID" value="CCE32004.1"/>
    <property type="molecule type" value="Genomic_DNA"/>
</dbReference>
<dbReference type="HOGENOM" id="CLU_046577_1_0_1"/>
<dbReference type="OrthoDB" id="5365129at2759"/>
<dbReference type="Proteomes" id="UP000016801">
    <property type="component" value="Unassembled WGS sequence"/>
</dbReference>
<name>M1WGR4_CLAP2</name>
<comment type="caution">
    <text evidence="2">The sequence shown here is derived from an EMBL/GenBank/DDBJ whole genome shotgun (WGS) entry which is preliminary data.</text>
</comment>
<proteinExistence type="predicted"/>
<accession>M1WGR4</accession>
<protein>
    <submittedName>
        <fullName evidence="2">Uncharacterized protein</fullName>
    </submittedName>
</protein>
<evidence type="ECO:0000256" key="1">
    <source>
        <dbReference type="SAM" id="MobiDB-lite"/>
    </source>
</evidence>
<dbReference type="VEuPathDB" id="FungiDB:CPUR_05862"/>
<keyword evidence="3" id="KW-1185">Reference proteome</keyword>
<feature type="region of interest" description="Disordered" evidence="1">
    <location>
        <begin position="225"/>
        <end position="260"/>
    </location>
</feature>
<organism evidence="2 3">
    <name type="scientific">Claviceps purpurea (strain 20.1)</name>
    <name type="common">Ergot fungus</name>
    <name type="synonym">Sphacelia segetum</name>
    <dbReference type="NCBI Taxonomy" id="1111077"/>
    <lineage>
        <taxon>Eukaryota</taxon>
        <taxon>Fungi</taxon>
        <taxon>Dikarya</taxon>
        <taxon>Ascomycota</taxon>
        <taxon>Pezizomycotina</taxon>
        <taxon>Sordariomycetes</taxon>
        <taxon>Hypocreomycetidae</taxon>
        <taxon>Hypocreales</taxon>
        <taxon>Clavicipitaceae</taxon>
        <taxon>Claviceps</taxon>
    </lineage>
</organism>
<feature type="compositionally biased region" description="Basic and acidic residues" evidence="1">
    <location>
        <begin position="232"/>
        <end position="260"/>
    </location>
</feature>
<evidence type="ECO:0000313" key="2">
    <source>
        <dbReference type="EMBL" id="CCE32004.1"/>
    </source>
</evidence>
<dbReference type="eggNOG" id="ENOG502SNA7">
    <property type="taxonomic scope" value="Eukaryota"/>
</dbReference>
<sequence>MAAAGAFGLMEAFGVFTGGLGIFSFVQHNFIDYRPQGAGYRFAVGLDGAGPWGNGLSNAGGNLPDIRAFNELGDLLGTTINDKSYCASGRTDCDSEVDFVHQQPTYTLFTANNDAICLAYATVTFPEGSKYGWTGNWAKHCGAPWYYSDIYVPNNKGADKVLCAWMDGNGDQPITGIQVHWPDYDAGFKGNGNSADFYCHHPSALTFHRDHDPWRVHVRRSKRDMFASDPSTETKRVAEAPKDDAKSTEGKHTEGLTERMARDTRLIKSKATSHLATELCASPDSVGPSFVSYHERKFCHMAPKHIYSFCEDVKKGDCWDDAKHEIVHKSEDGPVKRAAVPAVAFNQTLLWGQ</sequence>
<evidence type="ECO:0000313" key="3">
    <source>
        <dbReference type="Proteomes" id="UP000016801"/>
    </source>
</evidence>
<reference evidence="2 3" key="1">
    <citation type="journal article" date="2013" name="PLoS Genet.">
        <title>Plant-symbiotic fungi as chemical engineers: Multi-genome analysis of the Clavicipitaceae reveals dynamics of alkaloid loci.</title>
        <authorList>
            <person name="Schardl C.L."/>
            <person name="Young C.A."/>
            <person name="Hesse U."/>
            <person name="Amyotte S.G."/>
            <person name="Andreeva K."/>
            <person name="Calie P.J."/>
            <person name="Fleetwood D.J."/>
            <person name="Haws D.C."/>
            <person name="Moore N."/>
            <person name="Oeser B."/>
            <person name="Panaccione D.G."/>
            <person name="Schweri K.K."/>
            <person name="Voisey C.R."/>
            <person name="Farman M.L."/>
            <person name="Jaromczyk J.W."/>
            <person name="Roe B.A."/>
            <person name="O'Sullivan D.M."/>
            <person name="Scott B."/>
            <person name="Tudzynski P."/>
            <person name="An Z."/>
            <person name="Arnaoudova E.G."/>
            <person name="Bullock C.T."/>
            <person name="Charlton N.D."/>
            <person name="Chen L."/>
            <person name="Cox M."/>
            <person name="Dinkins R.D."/>
            <person name="Florea S."/>
            <person name="Glenn A.E."/>
            <person name="Gordon A."/>
            <person name="Gueldener U."/>
            <person name="Harris D.R."/>
            <person name="Hollin W."/>
            <person name="Jaromczyk J."/>
            <person name="Johnson R.D."/>
            <person name="Khan A.K."/>
            <person name="Leistner E."/>
            <person name="Leuchtmann A."/>
            <person name="Li C."/>
            <person name="Liu J."/>
            <person name="Liu J."/>
            <person name="Liu M."/>
            <person name="Mace W."/>
            <person name="Machado C."/>
            <person name="Nagabhyru P."/>
            <person name="Pan J."/>
            <person name="Schmid J."/>
            <person name="Sugawara K."/>
            <person name="Steiner U."/>
            <person name="Takach J.E."/>
            <person name="Tanaka E."/>
            <person name="Webb J.S."/>
            <person name="Wilson E.V."/>
            <person name="Wiseman J.L."/>
            <person name="Yoshida R."/>
            <person name="Zeng Z."/>
        </authorList>
    </citation>
    <scope>NUCLEOTIDE SEQUENCE [LARGE SCALE GENOMIC DNA]</scope>
    <source>
        <strain evidence="2 3">20.1</strain>
    </source>
</reference>
<dbReference type="STRING" id="1111077.M1WGR4"/>
<dbReference type="AlphaFoldDB" id="M1WGR4"/>